<keyword evidence="3" id="KW-0136">Cellulose degradation</keyword>
<evidence type="ECO:0000256" key="5">
    <source>
        <dbReference type="ARBA" id="ARBA00023295"/>
    </source>
</evidence>
<keyword evidence="4" id="KW-0119">Carbohydrate metabolism</keyword>
<evidence type="ECO:0000256" key="2">
    <source>
        <dbReference type="ARBA" id="ARBA00022801"/>
    </source>
</evidence>
<dbReference type="GO" id="GO:0030245">
    <property type="term" value="P:cellulose catabolic process"/>
    <property type="evidence" value="ECO:0007669"/>
    <property type="project" value="UniProtKB-KW"/>
</dbReference>
<dbReference type="FunFam" id="2.130.10.10:FF:000534">
    <property type="entry name" value="Xyloglucanase Xgh74A"/>
    <property type="match status" value="1"/>
</dbReference>
<keyword evidence="2 8" id="KW-0378">Hydrolase</keyword>
<evidence type="ECO:0000313" key="8">
    <source>
        <dbReference type="EMBL" id="KZT21648.1"/>
    </source>
</evidence>
<dbReference type="GO" id="GO:0016798">
    <property type="term" value="F:hydrolase activity, acting on glycosyl bonds"/>
    <property type="evidence" value="ECO:0007669"/>
    <property type="project" value="UniProtKB-KW"/>
</dbReference>
<dbReference type="GO" id="GO:0010411">
    <property type="term" value="P:xyloglucan metabolic process"/>
    <property type="evidence" value="ECO:0007669"/>
    <property type="project" value="TreeGrafter"/>
</dbReference>
<dbReference type="InParanoid" id="A0A165PY06"/>
<evidence type="ECO:0000256" key="4">
    <source>
        <dbReference type="ARBA" id="ARBA00023277"/>
    </source>
</evidence>
<dbReference type="InterPro" id="IPR052025">
    <property type="entry name" value="Xyloglucanase_GH74"/>
</dbReference>
<evidence type="ECO:0000256" key="7">
    <source>
        <dbReference type="ARBA" id="ARBA00037986"/>
    </source>
</evidence>
<evidence type="ECO:0000256" key="1">
    <source>
        <dbReference type="ARBA" id="ARBA00022729"/>
    </source>
</evidence>
<dbReference type="SUPFAM" id="SSF110296">
    <property type="entry name" value="Oligoxyloglucan reducing end-specific cellobiohydrolase"/>
    <property type="match status" value="2"/>
</dbReference>
<dbReference type="InterPro" id="IPR015943">
    <property type="entry name" value="WD40/YVTN_repeat-like_dom_sf"/>
</dbReference>
<keyword evidence="5" id="KW-0326">Glycosidase</keyword>
<keyword evidence="6" id="KW-0624">Polysaccharide degradation</keyword>
<keyword evidence="1" id="KW-0732">Signal</keyword>
<dbReference type="Gene3D" id="2.130.10.10">
    <property type="entry name" value="YVTN repeat-like/Quinoprotein amine dehydrogenase"/>
    <property type="match status" value="2"/>
</dbReference>
<accession>A0A165PY06</accession>
<gene>
    <name evidence="8" type="ORF">NEOLEDRAFT_1171802</name>
</gene>
<dbReference type="Proteomes" id="UP000076761">
    <property type="component" value="Unassembled WGS sequence"/>
</dbReference>
<evidence type="ECO:0000256" key="6">
    <source>
        <dbReference type="ARBA" id="ARBA00023326"/>
    </source>
</evidence>
<dbReference type="CDD" id="cd15482">
    <property type="entry name" value="Sialidase_non-viral"/>
    <property type="match status" value="1"/>
</dbReference>
<name>A0A165PY06_9AGAM</name>
<dbReference type="AlphaFoldDB" id="A0A165PY06"/>
<evidence type="ECO:0000256" key="3">
    <source>
        <dbReference type="ARBA" id="ARBA00023001"/>
    </source>
</evidence>
<protein>
    <submittedName>
        <fullName evidence="8">Glycoside hydrolase family 74 protein</fullName>
    </submittedName>
</protein>
<dbReference type="PANTHER" id="PTHR43739">
    <property type="entry name" value="XYLOGLUCANASE (EUROFUNG)"/>
    <property type="match status" value="1"/>
</dbReference>
<sequence>MVLYLSEVLARMSALRRYSFLLVGLLCPAVIAVTSQAYTWRNVKIGGGGGFVPNIIFNPTEKGLAYARTDIGGAYRLNADDTWTPLLDWVNNNRSDYWGIDALATDPVDTNRLYLATGMYTNSWDPNNGNILISTDYGSTWTASPLPFKVGGNMPGRGMGERLAVDPNSNNILFFGARSGHGLWKSINYGSTWTQVTTLLSTGTYIPDPTDTSGYNSDKIGIAWVTFDSTSGLKGTATPRVFVGVASKGSNNIFVTNDGGATWTAVAGQNNTYLPHKGVLSPSEKALYVSYSDGAGPYDGTMGAVYKYDITSGTWTDITPVSGSELTFGFGGLTVDLQRPGTLMVATLNLWWPDANIFRSNDSGQTWTQLWEWTAYPNMSKYYTYDDSLAPWLGPNYTYTGTDLKQIGWMIEGLSIDPHDSNHWLYGTGATIYGGHDLLKWDTSVRNVTLSSLADGIEETAVQQLISPPLGPVLLSALGDIEGFVHDNLNTVRTTEYSNPTWTTTVDMDFAGNIPATIVRIGNGDSSTGKQVALSLDSGSTWSQDYGAADNMTGGHVAISANGDTVLWSTSSNGVLVSQYNSTFTVVSSLPSGAIIASDKKNNSIFYAASGSQFYLSEDSGKTFASTTTLGSSTAPVKVVVNPNVSGDVWVSTDTGLFHSTNSGSTFTAISDVSQAWVIALGIAKFSGGYPAVFAAANIGGVGYFRSDDSGATWVQINDAAHGFGSVSSNVLTADQRAYGRVYIGTNGRGIFYGDIQ</sequence>
<dbReference type="STRING" id="1314782.A0A165PY06"/>
<dbReference type="PANTHER" id="PTHR43739:SF2">
    <property type="entry name" value="OLIGOXYLOGLUCAN-REDUCING END-SPECIFIC XYLOGLUCANASE-RELATED"/>
    <property type="match status" value="1"/>
</dbReference>
<comment type="similarity">
    <text evidence="7">Belongs to the glycosyl hydrolase 74 family.</text>
</comment>
<dbReference type="OrthoDB" id="2151161at2759"/>
<keyword evidence="9" id="KW-1185">Reference proteome</keyword>
<evidence type="ECO:0000313" key="9">
    <source>
        <dbReference type="Proteomes" id="UP000076761"/>
    </source>
</evidence>
<proteinExistence type="inferred from homology"/>
<organism evidence="8 9">
    <name type="scientific">Neolentinus lepideus HHB14362 ss-1</name>
    <dbReference type="NCBI Taxonomy" id="1314782"/>
    <lineage>
        <taxon>Eukaryota</taxon>
        <taxon>Fungi</taxon>
        <taxon>Dikarya</taxon>
        <taxon>Basidiomycota</taxon>
        <taxon>Agaricomycotina</taxon>
        <taxon>Agaricomycetes</taxon>
        <taxon>Gloeophyllales</taxon>
        <taxon>Gloeophyllaceae</taxon>
        <taxon>Neolentinus</taxon>
    </lineage>
</organism>
<reference evidence="8 9" key="1">
    <citation type="journal article" date="2016" name="Mol. Biol. Evol.">
        <title>Comparative Genomics of Early-Diverging Mushroom-Forming Fungi Provides Insights into the Origins of Lignocellulose Decay Capabilities.</title>
        <authorList>
            <person name="Nagy L.G."/>
            <person name="Riley R."/>
            <person name="Tritt A."/>
            <person name="Adam C."/>
            <person name="Daum C."/>
            <person name="Floudas D."/>
            <person name="Sun H."/>
            <person name="Yadav J.S."/>
            <person name="Pangilinan J."/>
            <person name="Larsson K.H."/>
            <person name="Matsuura K."/>
            <person name="Barry K."/>
            <person name="Labutti K."/>
            <person name="Kuo R."/>
            <person name="Ohm R.A."/>
            <person name="Bhattacharya S.S."/>
            <person name="Shirouzu T."/>
            <person name="Yoshinaga Y."/>
            <person name="Martin F.M."/>
            <person name="Grigoriev I.V."/>
            <person name="Hibbett D.S."/>
        </authorList>
    </citation>
    <scope>NUCLEOTIDE SEQUENCE [LARGE SCALE GENOMIC DNA]</scope>
    <source>
        <strain evidence="8 9">HHB14362 ss-1</strain>
    </source>
</reference>
<dbReference type="EMBL" id="KV425604">
    <property type="protein sequence ID" value="KZT21648.1"/>
    <property type="molecule type" value="Genomic_DNA"/>
</dbReference>